<dbReference type="Pfam" id="PF13041">
    <property type="entry name" value="PPR_2"/>
    <property type="match status" value="1"/>
</dbReference>
<evidence type="ECO:0000313" key="3">
    <source>
        <dbReference type="EMBL" id="KKK19272.1"/>
    </source>
</evidence>
<feature type="region of interest" description="Disordered" evidence="2">
    <location>
        <begin position="1231"/>
        <end position="1284"/>
    </location>
</feature>
<dbReference type="InterPro" id="IPR011990">
    <property type="entry name" value="TPR-like_helical_dom_sf"/>
</dbReference>
<accession>A0A0F8X6Q8</accession>
<evidence type="ECO:0000256" key="2">
    <source>
        <dbReference type="SAM" id="MobiDB-lite"/>
    </source>
</evidence>
<dbReference type="GO" id="GO:0003729">
    <property type="term" value="F:mRNA binding"/>
    <property type="evidence" value="ECO:0007669"/>
    <property type="project" value="TreeGrafter"/>
</dbReference>
<feature type="region of interest" description="Disordered" evidence="2">
    <location>
        <begin position="1147"/>
        <end position="1183"/>
    </location>
</feature>
<feature type="compositionally biased region" description="Acidic residues" evidence="2">
    <location>
        <begin position="1231"/>
        <end position="1266"/>
    </location>
</feature>
<gene>
    <name evidence="3" type="ORF">AOCH_002173</name>
</gene>
<evidence type="ECO:0000313" key="4">
    <source>
        <dbReference type="Proteomes" id="UP000034947"/>
    </source>
</evidence>
<reference evidence="3 4" key="1">
    <citation type="submission" date="2015-02" db="EMBL/GenBank/DDBJ databases">
        <title>Draft Genome Sequences of Two Closely-Related Aflatoxigenic Aspergillus Species Obtained from the Cote d'Ivoire.</title>
        <authorList>
            <person name="Moore G.G."/>
            <person name="Beltz S.B."/>
            <person name="Mack B.M."/>
        </authorList>
    </citation>
    <scope>NUCLEOTIDE SEQUENCE [LARGE SCALE GENOMIC DNA]</scope>
    <source>
        <strain evidence="3 4">SRRC1432</strain>
    </source>
</reference>
<sequence>MLERTAGCLENAGRRFFQDSNTTIRSRASLHSRVGQYNNVAPECSQWRFTLRQGFQQVSGNAANSTASGDSTELRTPFLEFLYPSQTQEFAAICLLRSSKRIAPRRRRRAEPVVSRRFASQFSDTTVSTDITPEPSEQYWIEYAKMRDAQKSRGSTETQRDRLEAKGSLTKLLEAGDLEDTERAWELYMAAKHPGDMNSALLAALCSSEHPTDHRRAKRLFLTLEEYPSGEDYLHLAKSYLAVGQPTEMDRVCREALDKSRGFPCLAFTLAYYLDNAQWESAREIWNLKPTINETELWESMVPYLPVSSLPKSLLDQPFLPEGVARDMARFVLDNIVTSAKAMEDTPVETLLLLIQKYSSMGILTPKHCFHIIETLQSSDIRSIFVRSIVIYRNFRWLMPGKVPPAKLLGGFLRQLATFEITAGVRYFLNEFSHFYVKPTVDAYKNALIAFARAGDVRSVNLIFKGFVSDHGKPQSRRLLTPLLYVHARLGNVQETMAQFKRISEEFGYQQNIVCWNILLTAYANADDISGCFMQFKRMIRENMQPTSHTFGIVMGLCASKGDVETIRQLLALAKQRHVKITTPLLDTVVEAYCNNKNFEMAERVADTCLDLDVKGSRVRMFNVLLWNHAFRMDLDSISRIRSRMDAAGIQPDDMTYAALMLSLVLLGQTDSARRILRELHRSRRIHATEFHYAIILYGYVKARNRDMVHVIFREITTRFNKPGLTSRLLALRTQVQRDLQLLEDDTRDTDTASLRLENAEKFLSETIAEFNPSKFGTKQPMPGASGLPLTEAFPAMYYESVIAAYGKRGAFDEVQKLFEEYTKQQPLAPSENGHDIAPIRLLAALMLAYLKTDQHKKVEECWKMAFPRAQNIASRLNDDVWLSSQLASPLPVVEPSQRSVLTSLSIDGDCLSGSEVGESSSKQSPILPAYRFMLSRPLSLYMRSLAYRNEYNKVLRIVPEVEKAGFTLTTFNWSTIVQMLASSDQLPDQLEAFAIFEKKFMPNFPGWKNLRRGYGMKPSGVPSAIDQIERPSRGKRPDILGREGRRYWSKVNPEFMQPTYVSMVYLASALLRVRERSISSGGSELLNLHLAAPKTVEAIGDMPYLREKFQGVLLRRRQERGDSKDHLAERGYFVWTGGILGVGGRRRASQDRQLLDQPVEPETSSAEHSPLPGSESEPSHMLPEANAVDDLPAREDQVSPYKTLDYQDEFDLEAETALSLRQKLLGIAEEELDDDHLDVIDAEYEEPEQEEDGGQEEEGQQEEEPQSLADESAKELNQREDKA</sequence>
<dbReference type="GO" id="GO:0005739">
    <property type="term" value="C:mitochondrion"/>
    <property type="evidence" value="ECO:0007669"/>
    <property type="project" value="TreeGrafter"/>
</dbReference>
<dbReference type="PANTHER" id="PTHR47934:SF6">
    <property type="entry name" value="MITOCHONDRIAL GROUP I INTRON SPLICING FACTOR CCM1-RELATED"/>
    <property type="match status" value="1"/>
</dbReference>
<dbReference type="OrthoDB" id="1882346at2759"/>
<keyword evidence="4" id="KW-1185">Reference proteome</keyword>
<dbReference type="GO" id="GO:0007005">
    <property type="term" value="P:mitochondrion organization"/>
    <property type="evidence" value="ECO:0007669"/>
    <property type="project" value="TreeGrafter"/>
</dbReference>
<dbReference type="InterPro" id="IPR051114">
    <property type="entry name" value="Mito_RNA_Proc_CCM1"/>
</dbReference>
<dbReference type="PANTHER" id="PTHR47934">
    <property type="entry name" value="PENTATRICOPEPTIDE REPEAT-CONTAINING PROTEIN PET309, MITOCHONDRIAL"/>
    <property type="match status" value="1"/>
</dbReference>
<comment type="caution">
    <text evidence="3">The sequence shown here is derived from an EMBL/GenBank/DDBJ whole genome shotgun (WGS) entry which is preliminary data.</text>
</comment>
<dbReference type="Proteomes" id="UP000034947">
    <property type="component" value="Unassembled WGS sequence"/>
</dbReference>
<feature type="compositionally biased region" description="Basic and acidic residues" evidence="2">
    <location>
        <begin position="1272"/>
        <end position="1284"/>
    </location>
</feature>
<protein>
    <recommendedName>
        <fullName evidence="5">Translation regulator (Cya5)</fullName>
    </recommendedName>
</protein>
<evidence type="ECO:0008006" key="5">
    <source>
        <dbReference type="Google" id="ProtNLM"/>
    </source>
</evidence>
<dbReference type="Gene3D" id="1.25.40.10">
    <property type="entry name" value="Tetratricopeptide repeat domain"/>
    <property type="match status" value="2"/>
</dbReference>
<proteinExistence type="predicted"/>
<dbReference type="PROSITE" id="PS51375">
    <property type="entry name" value="PPR"/>
    <property type="match status" value="1"/>
</dbReference>
<feature type="repeat" description="PPR" evidence="1">
    <location>
        <begin position="512"/>
        <end position="546"/>
    </location>
</feature>
<dbReference type="GO" id="GO:0006396">
    <property type="term" value="P:RNA processing"/>
    <property type="evidence" value="ECO:0007669"/>
    <property type="project" value="TreeGrafter"/>
</dbReference>
<dbReference type="VEuPathDB" id="FungiDB:P175DRAFT_0501209"/>
<dbReference type="InterPro" id="IPR002885">
    <property type="entry name" value="PPR_rpt"/>
</dbReference>
<dbReference type="EMBL" id="JYKN01001713">
    <property type="protein sequence ID" value="KKK19272.1"/>
    <property type="molecule type" value="Genomic_DNA"/>
</dbReference>
<evidence type="ECO:0000256" key="1">
    <source>
        <dbReference type="PROSITE-ProRule" id="PRU00708"/>
    </source>
</evidence>
<name>A0A0F8X6Q8_9EURO</name>
<organism evidence="3 4">
    <name type="scientific">Aspergillus ochraceoroseus</name>
    <dbReference type="NCBI Taxonomy" id="138278"/>
    <lineage>
        <taxon>Eukaryota</taxon>
        <taxon>Fungi</taxon>
        <taxon>Dikarya</taxon>
        <taxon>Ascomycota</taxon>
        <taxon>Pezizomycotina</taxon>
        <taxon>Eurotiomycetes</taxon>
        <taxon>Eurotiomycetidae</taxon>
        <taxon>Eurotiales</taxon>
        <taxon>Aspergillaceae</taxon>
        <taxon>Aspergillus</taxon>
        <taxon>Aspergillus subgen. Nidulantes</taxon>
    </lineage>
</organism>
<dbReference type="Pfam" id="PF01535">
    <property type="entry name" value="PPR"/>
    <property type="match status" value="1"/>
</dbReference>